<evidence type="ECO:0000256" key="2">
    <source>
        <dbReference type="SAM" id="Phobius"/>
    </source>
</evidence>
<accession>A0A484KMM0</accession>
<feature type="transmembrane region" description="Helical" evidence="2">
    <location>
        <begin position="108"/>
        <end position="127"/>
    </location>
</feature>
<protein>
    <submittedName>
        <fullName evidence="3">Uncharacterized protein</fullName>
    </submittedName>
</protein>
<feature type="transmembrane region" description="Helical" evidence="2">
    <location>
        <begin position="139"/>
        <end position="158"/>
    </location>
</feature>
<gene>
    <name evidence="3" type="ORF">CCAM_LOCUS6950</name>
</gene>
<keyword evidence="2" id="KW-1133">Transmembrane helix</keyword>
<dbReference type="EMBL" id="OOIL02000450">
    <property type="protein sequence ID" value="VFQ65174.1"/>
    <property type="molecule type" value="Genomic_DNA"/>
</dbReference>
<feature type="coiled-coil region" evidence="1">
    <location>
        <begin position="80"/>
        <end position="107"/>
    </location>
</feature>
<proteinExistence type="predicted"/>
<reference evidence="3 4" key="1">
    <citation type="submission" date="2018-04" db="EMBL/GenBank/DDBJ databases">
        <authorList>
            <person name="Vogel A."/>
        </authorList>
    </citation>
    <scope>NUCLEOTIDE SEQUENCE [LARGE SCALE GENOMIC DNA]</scope>
</reference>
<keyword evidence="2" id="KW-0472">Membrane</keyword>
<dbReference type="AlphaFoldDB" id="A0A484KMM0"/>
<keyword evidence="1" id="KW-0175">Coiled coil</keyword>
<dbReference type="Proteomes" id="UP000595140">
    <property type="component" value="Unassembled WGS sequence"/>
</dbReference>
<sequence length="252" mass="27913">MDGGVPYHNGQMYEPPEDDPSFFERVADQIGRGICGIWAEFAGFGAGFGGEFAGFGAGFGAGFAGFGDCFFGVSPPLVDVIQFRKELAELDKEVQEWKKAARESVSNFRTVVAQYLVVLIFIASSAITHPNHWERVMWGYGFDVVMGLFFLGFSFACVDGRRERLAAKKRYLRSAASRQRLIARTKRLGTFQAMTIDQMDATFNLILKDYEEVEKFPATYCWDLVLAAVLLSLHGVVVVVAGKIKVIMGDAE</sequence>
<organism evidence="3 4">
    <name type="scientific">Cuscuta campestris</name>
    <dbReference type="NCBI Taxonomy" id="132261"/>
    <lineage>
        <taxon>Eukaryota</taxon>
        <taxon>Viridiplantae</taxon>
        <taxon>Streptophyta</taxon>
        <taxon>Embryophyta</taxon>
        <taxon>Tracheophyta</taxon>
        <taxon>Spermatophyta</taxon>
        <taxon>Magnoliopsida</taxon>
        <taxon>eudicotyledons</taxon>
        <taxon>Gunneridae</taxon>
        <taxon>Pentapetalae</taxon>
        <taxon>asterids</taxon>
        <taxon>lamiids</taxon>
        <taxon>Solanales</taxon>
        <taxon>Convolvulaceae</taxon>
        <taxon>Cuscuteae</taxon>
        <taxon>Cuscuta</taxon>
        <taxon>Cuscuta subgen. Grammica</taxon>
        <taxon>Cuscuta sect. Cleistogrammica</taxon>
    </lineage>
</organism>
<keyword evidence="2" id="KW-0812">Transmembrane</keyword>
<name>A0A484KMM0_9ASTE</name>
<evidence type="ECO:0000256" key="1">
    <source>
        <dbReference type="SAM" id="Coils"/>
    </source>
</evidence>
<evidence type="ECO:0000313" key="3">
    <source>
        <dbReference type="EMBL" id="VFQ65174.1"/>
    </source>
</evidence>
<evidence type="ECO:0000313" key="4">
    <source>
        <dbReference type="Proteomes" id="UP000595140"/>
    </source>
</evidence>
<keyword evidence="4" id="KW-1185">Reference proteome</keyword>
<feature type="transmembrane region" description="Helical" evidence="2">
    <location>
        <begin position="224"/>
        <end position="244"/>
    </location>
</feature>